<feature type="region of interest" description="Disordered" evidence="1">
    <location>
        <begin position="72"/>
        <end position="96"/>
    </location>
</feature>
<dbReference type="EMBL" id="FXZI01000003">
    <property type="protein sequence ID" value="SMX81773.1"/>
    <property type="molecule type" value="Genomic_DNA"/>
</dbReference>
<reference evidence="5 7" key="2">
    <citation type="submission" date="2017-03" db="EMBL/GenBank/DDBJ databases">
        <authorList>
            <person name="Monnet C."/>
        </authorList>
    </citation>
    <scope>NUCLEOTIDE SEQUENCE [LARGE SCALE GENOMIC DNA]</scope>
    <source>
        <strain evidence="7">ATCC 9175</strain>
        <strain evidence="5">CNRZ 920</strain>
    </source>
</reference>
<evidence type="ECO:0000313" key="4">
    <source>
        <dbReference type="EMBL" id="SMX93904.1"/>
    </source>
</evidence>
<dbReference type="EMBL" id="FXZG01000017">
    <property type="protein sequence ID" value="SMX93904.1"/>
    <property type="molecule type" value="Genomic_DNA"/>
</dbReference>
<keyword evidence="7" id="KW-1185">Reference proteome</keyword>
<evidence type="ECO:0000313" key="5">
    <source>
        <dbReference type="Proteomes" id="UP000234289"/>
    </source>
</evidence>
<dbReference type="EMBL" id="FXZB01000008">
    <property type="protein sequence ID" value="SMX75067.1"/>
    <property type="molecule type" value="Genomic_DNA"/>
</dbReference>
<dbReference type="AlphaFoldDB" id="A0A2H1IIM3"/>
<evidence type="ECO:0000313" key="3">
    <source>
        <dbReference type="EMBL" id="SMX81773.1"/>
    </source>
</evidence>
<evidence type="ECO:0000313" key="6">
    <source>
        <dbReference type="Proteomes" id="UP000234300"/>
    </source>
</evidence>
<evidence type="ECO:0000256" key="1">
    <source>
        <dbReference type="SAM" id="MobiDB-lite"/>
    </source>
</evidence>
<dbReference type="RefSeq" id="WP_101556657.1">
    <property type="nucleotide sequence ID" value="NZ_AAGP01000040.1"/>
</dbReference>
<proteinExistence type="predicted"/>
<reference evidence="2 6" key="1">
    <citation type="submission" date="2017-03" db="EMBL/GenBank/DDBJ databases">
        <authorList>
            <person name="Afonso C.L."/>
            <person name="Miller P.J."/>
            <person name="Scott M.A."/>
            <person name="Spackman E."/>
            <person name="Goraichik I."/>
            <person name="Dimitrov K.M."/>
            <person name="Suarez D.L."/>
            <person name="Swayne D.E."/>
        </authorList>
    </citation>
    <scope>NUCLEOTIDE SEQUENCE [LARGE SCALE GENOMIC DNA]</scope>
    <source>
        <strain evidence="3">8</strain>
        <strain evidence="6">8(6)</strain>
        <strain evidence="2">ATCC 9175</strain>
        <strain evidence="4">CNRZ 920</strain>
    </source>
</reference>
<dbReference type="Proteomes" id="UP000234289">
    <property type="component" value="Unassembled WGS sequence"/>
</dbReference>
<dbReference type="Proteomes" id="UP000234525">
    <property type="component" value="Unassembled WGS sequence"/>
</dbReference>
<dbReference type="Proteomes" id="UP000234300">
    <property type="component" value="Unassembled WGS sequence"/>
</dbReference>
<name>A0A2H1IIM3_BREAU</name>
<evidence type="ECO:0000313" key="7">
    <source>
        <dbReference type="Proteomes" id="UP000234525"/>
    </source>
</evidence>
<gene>
    <name evidence="2" type="ORF">BAUR9175_01368</name>
    <name evidence="4" type="ORF">BAUR920_02739</name>
    <name evidence="3" type="ORF">BAURA86_01215</name>
</gene>
<feature type="compositionally biased region" description="Basic and acidic residues" evidence="1">
    <location>
        <begin position="74"/>
        <end position="90"/>
    </location>
</feature>
<evidence type="ECO:0000313" key="2">
    <source>
        <dbReference type="EMBL" id="SMX75067.1"/>
    </source>
</evidence>
<feature type="region of interest" description="Disordered" evidence="1">
    <location>
        <begin position="33"/>
        <end position="53"/>
    </location>
</feature>
<sequence>MRTKYDLRNARCWDMNDDQNLQTKADEINSRLDEAASRASGPDVSYGSTPGYVQDNVEEDAQAAAEDEGVTLYRHPDGSHEAVDETKMTPESDSDG</sequence>
<accession>A0A2H1IIM3</accession>
<organism evidence="2 7">
    <name type="scientific">Brevibacterium aurantiacum</name>
    <dbReference type="NCBI Taxonomy" id="273384"/>
    <lineage>
        <taxon>Bacteria</taxon>
        <taxon>Bacillati</taxon>
        <taxon>Actinomycetota</taxon>
        <taxon>Actinomycetes</taxon>
        <taxon>Micrococcales</taxon>
        <taxon>Brevibacteriaceae</taxon>
        <taxon>Brevibacterium</taxon>
    </lineage>
</organism>
<protein>
    <submittedName>
        <fullName evidence="2">Uncharacterized protein</fullName>
    </submittedName>
</protein>